<dbReference type="PRINTS" id="PR00035">
    <property type="entry name" value="HTHGNTR"/>
</dbReference>
<dbReference type="Gene3D" id="1.10.10.10">
    <property type="entry name" value="Winged helix-like DNA-binding domain superfamily/Winged helix DNA-binding domain"/>
    <property type="match status" value="1"/>
</dbReference>
<evidence type="ECO:0000256" key="1">
    <source>
        <dbReference type="ARBA" id="ARBA00023015"/>
    </source>
</evidence>
<dbReference type="InterPro" id="IPR008920">
    <property type="entry name" value="TF_FadR/GntR_C"/>
</dbReference>
<dbReference type="InterPro" id="IPR036388">
    <property type="entry name" value="WH-like_DNA-bd_sf"/>
</dbReference>
<accession>A0A650GDQ3</accession>
<evidence type="ECO:0000256" key="3">
    <source>
        <dbReference type="ARBA" id="ARBA00023163"/>
    </source>
</evidence>
<keyword evidence="1" id="KW-0805">Transcription regulation</keyword>
<dbReference type="SUPFAM" id="SSF46785">
    <property type="entry name" value="Winged helix' DNA-binding domain"/>
    <property type="match status" value="1"/>
</dbReference>
<name>A0A650GDQ3_9MICO</name>
<dbReference type="CDD" id="cd07377">
    <property type="entry name" value="WHTH_GntR"/>
    <property type="match status" value="1"/>
</dbReference>
<evidence type="ECO:0000313" key="6">
    <source>
        <dbReference type="Proteomes" id="UP000271708"/>
    </source>
</evidence>
<keyword evidence="3" id="KW-0804">Transcription</keyword>
<feature type="domain" description="HTH gntR-type" evidence="4">
    <location>
        <begin position="14"/>
        <end position="86"/>
    </location>
</feature>
<dbReference type="SMART" id="SM00895">
    <property type="entry name" value="FCD"/>
    <property type="match status" value="1"/>
</dbReference>
<evidence type="ECO:0000256" key="2">
    <source>
        <dbReference type="ARBA" id="ARBA00023125"/>
    </source>
</evidence>
<dbReference type="Pfam" id="PF00392">
    <property type="entry name" value="GntR"/>
    <property type="match status" value="1"/>
</dbReference>
<protein>
    <submittedName>
        <fullName evidence="5">FCD domain-containing protein</fullName>
    </submittedName>
</protein>
<gene>
    <name evidence="5" type="ORF">EEW87_013685</name>
</gene>
<evidence type="ECO:0000313" key="5">
    <source>
        <dbReference type="EMBL" id="QGX08548.1"/>
    </source>
</evidence>
<organism evidence="5 6">
    <name type="scientific">Janibacter melonis</name>
    <dbReference type="NCBI Taxonomy" id="262209"/>
    <lineage>
        <taxon>Bacteria</taxon>
        <taxon>Bacillati</taxon>
        <taxon>Actinomycetota</taxon>
        <taxon>Actinomycetes</taxon>
        <taxon>Micrococcales</taxon>
        <taxon>Intrasporangiaceae</taxon>
        <taxon>Janibacter</taxon>
    </lineage>
</organism>
<dbReference type="InterPro" id="IPR000524">
    <property type="entry name" value="Tscrpt_reg_HTH_GntR"/>
</dbReference>
<dbReference type="InterPro" id="IPR011711">
    <property type="entry name" value="GntR_C"/>
</dbReference>
<dbReference type="AlphaFoldDB" id="A0A650GDQ3"/>
<dbReference type="EMBL" id="CP044548">
    <property type="protein sequence ID" value="QGX08548.1"/>
    <property type="molecule type" value="Genomic_DNA"/>
</dbReference>
<dbReference type="Pfam" id="PF07729">
    <property type="entry name" value="FCD"/>
    <property type="match status" value="1"/>
</dbReference>
<dbReference type="Gene3D" id="1.20.120.530">
    <property type="entry name" value="GntR ligand-binding domain-like"/>
    <property type="match status" value="1"/>
</dbReference>
<evidence type="ECO:0000259" key="4">
    <source>
        <dbReference type="PROSITE" id="PS50949"/>
    </source>
</evidence>
<keyword evidence="2" id="KW-0238">DNA-binding</keyword>
<reference evidence="5 6" key="1">
    <citation type="submission" date="2019-09" db="EMBL/GenBank/DDBJ databases">
        <title>Complete Genome Sequence of Janibacter melonis M714 with both human health impact and industrial applications.</title>
        <authorList>
            <person name="Jin M."/>
            <person name="Zhao Q.R."/>
        </authorList>
    </citation>
    <scope>NUCLEOTIDE SEQUENCE [LARGE SCALE GENOMIC DNA]</scope>
    <source>
        <strain evidence="5 6">M714</strain>
    </source>
</reference>
<sequence length="243" mass="26336">MTTAHPLPEARESRRAFEVVLAWVEERILAGDLGVGDQLPAERDLAQQLEVSRSAVREAVRTLQAQGVVRSSVGAGAAGGTTITSVPSDALGRLLRLHVSLTHFELPDVLEVRIALERLSVRLAAAHATEDDLETMRGLLETMADPDVDRRVFNDHDTAFHVALARAAGNRLATDLTAAIRESMQLPILDRFRTLASWDDVADELRRDHQAIFDAVAAGDGDAAQEQVETHIRSAWAALSTGA</sequence>
<dbReference type="Proteomes" id="UP000271708">
    <property type="component" value="Chromosome"/>
</dbReference>
<dbReference type="GeneID" id="59162235"/>
<dbReference type="RefSeq" id="WP_123093583.1">
    <property type="nucleotide sequence ID" value="NZ_BAAAKD010000050.1"/>
</dbReference>
<dbReference type="PANTHER" id="PTHR43537:SF5">
    <property type="entry name" value="UXU OPERON TRANSCRIPTIONAL REGULATOR"/>
    <property type="match status" value="1"/>
</dbReference>
<proteinExistence type="predicted"/>
<dbReference type="PANTHER" id="PTHR43537">
    <property type="entry name" value="TRANSCRIPTIONAL REGULATOR, GNTR FAMILY"/>
    <property type="match status" value="1"/>
</dbReference>
<dbReference type="PROSITE" id="PS50949">
    <property type="entry name" value="HTH_GNTR"/>
    <property type="match status" value="1"/>
</dbReference>
<dbReference type="GO" id="GO:0003677">
    <property type="term" value="F:DNA binding"/>
    <property type="evidence" value="ECO:0007669"/>
    <property type="project" value="UniProtKB-KW"/>
</dbReference>
<dbReference type="SMART" id="SM00345">
    <property type="entry name" value="HTH_GNTR"/>
    <property type="match status" value="1"/>
</dbReference>
<dbReference type="GO" id="GO:0003700">
    <property type="term" value="F:DNA-binding transcription factor activity"/>
    <property type="evidence" value="ECO:0007669"/>
    <property type="project" value="InterPro"/>
</dbReference>
<dbReference type="SUPFAM" id="SSF48008">
    <property type="entry name" value="GntR ligand-binding domain-like"/>
    <property type="match status" value="1"/>
</dbReference>
<dbReference type="KEGG" id="jme:EEW87_013685"/>
<dbReference type="InterPro" id="IPR036390">
    <property type="entry name" value="WH_DNA-bd_sf"/>
</dbReference>